<dbReference type="Proteomes" id="UP000001075">
    <property type="component" value="Unassembled WGS sequence"/>
</dbReference>
<gene>
    <name evidence="1" type="ORF">I79_010722</name>
</gene>
<evidence type="ECO:0000313" key="2">
    <source>
        <dbReference type="Proteomes" id="UP000001075"/>
    </source>
</evidence>
<dbReference type="AlphaFoldDB" id="G3HJ84"/>
<proteinExistence type="predicted"/>
<accession>G3HJ84</accession>
<dbReference type="InParanoid" id="G3HJ84"/>
<sequence>MRFSFQTRNLSSPKNSKSTISVMNVSMFPCSPHHHTPGQQTGVAARAITHKWCRY</sequence>
<dbReference type="EMBL" id="JH000425">
    <property type="protein sequence ID" value="EGV96624.1"/>
    <property type="molecule type" value="Genomic_DNA"/>
</dbReference>
<organism evidence="1 2">
    <name type="scientific">Cricetulus griseus</name>
    <name type="common">Chinese hamster</name>
    <name type="synonym">Cricetulus barabensis griseus</name>
    <dbReference type="NCBI Taxonomy" id="10029"/>
    <lineage>
        <taxon>Eukaryota</taxon>
        <taxon>Metazoa</taxon>
        <taxon>Chordata</taxon>
        <taxon>Craniata</taxon>
        <taxon>Vertebrata</taxon>
        <taxon>Euteleostomi</taxon>
        <taxon>Mammalia</taxon>
        <taxon>Eutheria</taxon>
        <taxon>Euarchontoglires</taxon>
        <taxon>Glires</taxon>
        <taxon>Rodentia</taxon>
        <taxon>Myomorpha</taxon>
        <taxon>Muroidea</taxon>
        <taxon>Cricetidae</taxon>
        <taxon>Cricetinae</taxon>
        <taxon>Cricetulus</taxon>
    </lineage>
</organism>
<protein>
    <submittedName>
        <fullName evidence="1">Uncharacterized protein</fullName>
    </submittedName>
</protein>
<name>G3HJ84_CRIGR</name>
<evidence type="ECO:0000313" key="1">
    <source>
        <dbReference type="EMBL" id="EGV96624.1"/>
    </source>
</evidence>
<reference evidence="2" key="1">
    <citation type="journal article" date="2011" name="Nat. Biotechnol.">
        <title>The genomic sequence of the Chinese hamster ovary (CHO)-K1 cell line.</title>
        <authorList>
            <person name="Xu X."/>
            <person name="Nagarajan H."/>
            <person name="Lewis N.E."/>
            <person name="Pan S."/>
            <person name="Cai Z."/>
            <person name="Liu X."/>
            <person name="Chen W."/>
            <person name="Xie M."/>
            <person name="Wang W."/>
            <person name="Hammond S."/>
            <person name="Andersen M.R."/>
            <person name="Neff N."/>
            <person name="Passarelli B."/>
            <person name="Koh W."/>
            <person name="Fan H.C."/>
            <person name="Wang J."/>
            <person name="Gui Y."/>
            <person name="Lee K.H."/>
            <person name="Betenbaugh M.J."/>
            <person name="Quake S.R."/>
            <person name="Famili I."/>
            <person name="Palsson B.O."/>
            <person name="Wang J."/>
        </authorList>
    </citation>
    <scope>NUCLEOTIDE SEQUENCE [LARGE SCALE GENOMIC DNA]</scope>
    <source>
        <strain evidence="2">CHO K1 cell line</strain>
    </source>
</reference>